<proteinExistence type="predicted"/>
<dbReference type="Gene3D" id="1.10.10.10">
    <property type="entry name" value="Winged helix-like DNA-binding domain superfamily/Winged helix DNA-binding domain"/>
    <property type="match status" value="1"/>
</dbReference>
<accession>A0A2H1FFE9</accession>
<name>A0A2H1FFE9_9ARCH</name>
<dbReference type="AlphaFoldDB" id="A0A2H1FFE9"/>
<sequence length="114" mass="13202">MHENKFSNTNHGNDKLMAISIKQQYRSEIGVISEILQVTMNCGMQGTIISSIARIANLSHYTAIEKCQKLIDFGLVELRTDKKSRNFVITEKGIKFYQEMQKFLEIAQEIKIRY</sequence>
<dbReference type="EMBL" id="LT841358">
    <property type="protein sequence ID" value="SMH71490.1"/>
    <property type="molecule type" value="Genomic_DNA"/>
</dbReference>
<evidence type="ECO:0000313" key="2">
    <source>
        <dbReference type="EMBL" id="SMH71490.1"/>
    </source>
</evidence>
<dbReference type="Proteomes" id="UP000230607">
    <property type="component" value="Chromosome 1"/>
</dbReference>
<reference evidence="3" key="1">
    <citation type="submission" date="2017-03" db="EMBL/GenBank/DDBJ databases">
        <authorList>
            <person name="Herbold C."/>
        </authorList>
    </citation>
    <scope>NUCLEOTIDE SEQUENCE [LARGE SCALE GENOMIC DNA]</scope>
</reference>
<evidence type="ECO:0000259" key="1">
    <source>
        <dbReference type="Pfam" id="PF14947"/>
    </source>
</evidence>
<feature type="domain" description="ArnR1-like winged helix-turn-helix" evidence="1">
    <location>
        <begin position="26"/>
        <end position="107"/>
    </location>
</feature>
<keyword evidence="3" id="KW-1185">Reference proteome</keyword>
<dbReference type="InterPro" id="IPR036390">
    <property type="entry name" value="WH_DNA-bd_sf"/>
</dbReference>
<dbReference type="Pfam" id="PF14947">
    <property type="entry name" value="HTH_45"/>
    <property type="match status" value="1"/>
</dbReference>
<evidence type="ECO:0000313" key="3">
    <source>
        <dbReference type="Proteomes" id="UP000230607"/>
    </source>
</evidence>
<gene>
    <name evidence="2" type="ORF">NCS_11302</name>
</gene>
<dbReference type="InterPro" id="IPR036388">
    <property type="entry name" value="WH-like_DNA-bd_sf"/>
</dbReference>
<dbReference type="SUPFAM" id="SSF46785">
    <property type="entry name" value="Winged helix' DNA-binding domain"/>
    <property type="match status" value="1"/>
</dbReference>
<organism evidence="2 3">
    <name type="scientific">Candidatus Nitrosotalea okcheonensis</name>
    <dbReference type="NCBI Taxonomy" id="1903276"/>
    <lineage>
        <taxon>Archaea</taxon>
        <taxon>Nitrososphaerota</taxon>
        <taxon>Nitrososphaeria</taxon>
        <taxon>Nitrosotaleales</taxon>
        <taxon>Nitrosotaleaceae</taxon>
        <taxon>Nitrosotalea</taxon>
    </lineage>
</organism>
<dbReference type="InterPro" id="IPR038723">
    <property type="entry name" value="ArnR1-like_HTH"/>
</dbReference>
<protein>
    <recommendedName>
        <fullName evidence="1">ArnR1-like winged helix-turn-helix domain-containing protein</fullName>
    </recommendedName>
</protein>